<organism evidence="3 4">
    <name type="scientific">Antricoccus suffuscus</name>
    <dbReference type="NCBI Taxonomy" id="1629062"/>
    <lineage>
        <taxon>Bacteria</taxon>
        <taxon>Bacillati</taxon>
        <taxon>Actinomycetota</taxon>
        <taxon>Actinomycetes</taxon>
        <taxon>Geodermatophilales</taxon>
        <taxon>Antricoccaceae</taxon>
        <taxon>Antricoccus</taxon>
    </lineage>
</organism>
<feature type="compositionally biased region" description="Basic and acidic residues" evidence="1">
    <location>
        <begin position="81"/>
        <end position="92"/>
    </location>
</feature>
<evidence type="ECO:0000256" key="1">
    <source>
        <dbReference type="SAM" id="MobiDB-lite"/>
    </source>
</evidence>
<dbReference type="RefSeq" id="WP_146135254.1">
    <property type="nucleotide sequence ID" value="NZ_PVUE01000001.1"/>
</dbReference>
<dbReference type="Proteomes" id="UP000237752">
    <property type="component" value="Unassembled WGS sequence"/>
</dbReference>
<sequence length="197" mass="19790">MTQSPYGGQSPYQNQGGYQDQPPATKNKLPVVLAGLIAVVGLAIAVVIIVVGRSGSGDNQAAGDGGQSGTSTQSAQSDASKTSDSKGTKSDKSSGAGDTVTKSELPKGFPVPDGLDISTYSTGGEVSGLATLTDPEAAYNFWMSELPKAGYEISDKTKTGSGESLIGQITFSGNGYGSSTISIVGTTAAIGLKPKTD</sequence>
<dbReference type="OrthoDB" id="5198496at2"/>
<keyword evidence="2" id="KW-1133">Transmembrane helix</keyword>
<feature type="region of interest" description="Disordered" evidence="1">
    <location>
        <begin position="1"/>
        <end position="22"/>
    </location>
</feature>
<accession>A0A2T1A6L7</accession>
<protein>
    <submittedName>
        <fullName evidence="3">Uncharacterized protein</fullName>
    </submittedName>
</protein>
<evidence type="ECO:0000313" key="4">
    <source>
        <dbReference type="Proteomes" id="UP000237752"/>
    </source>
</evidence>
<feature type="transmembrane region" description="Helical" evidence="2">
    <location>
        <begin position="31"/>
        <end position="51"/>
    </location>
</feature>
<dbReference type="AlphaFoldDB" id="A0A2T1A6L7"/>
<proteinExistence type="predicted"/>
<name>A0A2T1A6L7_9ACTN</name>
<feature type="region of interest" description="Disordered" evidence="1">
    <location>
        <begin position="57"/>
        <end position="112"/>
    </location>
</feature>
<reference evidence="3 4" key="1">
    <citation type="submission" date="2018-03" db="EMBL/GenBank/DDBJ databases">
        <title>Genomic Encyclopedia of Archaeal and Bacterial Type Strains, Phase II (KMG-II): from individual species to whole genera.</title>
        <authorList>
            <person name="Goeker M."/>
        </authorList>
    </citation>
    <scope>NUCLEOTIDE SEQUENCE [LARGE SCALE GENOMIC DNA]</scope>
    <source>
        <strain evidence="3 4">DSM 100065</strain>
    </source>
</reference>
<evidence type="ECO:0000256" key="2">
    <source>
        <dbReference type="SAM" id="Phobius"/>
    </source>
</evidence>
<evidence type="ECO:0000313" key="3">
    <source>
        <dbReference type="EMBL" id="PRZ44255.1"/>
    </source>
</evidence>
<comment type="caution">
    <text evidence="3">The sequence shown here is derived from an EMBL/GenBank/DDBJ whole genome shotgun (WGS) entry which is preliminary data.</text>
</comment>
<keyword evidence="4" id="KW-1185">Reference proteome</keyword>
<feature type="compositionally biased region" description="Low complexity" evidence="1">
    <location>
        <begin position="69"/>
        <end position="80"/>
    </location>
</feature>
<dbReference type="EMBL" id="PVUE01000001">
    <property type="protein sequence ID" value="PRZ44255.1"/>
    <property type="molecule type" value="Genomic_DNA"/>
</dbReference>
<keyword evidence="2" id="KW-0812">Transmembrane</keyword>
<keyword evidence="2" id="KW-0472">Membrane</keyword>
<gene>
    <name evidence="3" type="ORF">CLV47_101380</name>
</gene>